<accession>A0A841JV86</accession>
<feature type="domain" description="NmrA-like" evidence="1">
    <location>
        <begin position="4"/>
        <end position="255"/>
    </location>
</feature>
<keyword evidence="3" id="KW-1185">Reference proteome</keyword>
<dbReference type="OrthoDB" id="109735at2"/>
<comment type="caution">
    <text evidence="2">The sequence shown here is derived from an EMBL/GenBank/DDBJ whole genome shotgun (WGS) entry which is preliminary data.</text>
</comment>
<evidence type="ECO:0000259" key="1">
    <source>
        <dbReference type="Pfam" id="PF05368"/>
    </source>
</evidence>
<dbReference type="InterPro" id="IPR051604">
    <property type="entry name" value="Ergot_Alk_Oxidoreductase"/>
</dbReference>
<dbReference type="InterPro" id="IPR008030">
    <property type="entry name" value="NmrA-like"/>
</dbReference>
<proteinExistence type="predicted"/>
<protein>
    <submittedName>
        <fullName evidence="2">Uncharacterized protein YbjT (DUF2867 family)</fullName>
    </submittedName>
</protein>
<reference evidence="2 3" key="1">
    <citation type="submission" date="2020-08" db="EMBL/GenBank/DDBJ databases">
        <title>Genomic Encyclopedia of Type Strains, Phase IV (KMG-IV): sequencing the most valuable type-strain genomes for metagenomic binning, comparative biology and taxonomic classification.</title>
        <authorList>
            <person name="Goeker M."/>
        </authorList>
    </citation>
    <scope>NUCLEOTIDE SEQUENCE [LARGE SCALE GENOMIC DNA]</scope>
    <source>
        <strain evidence="2 3">DSM 103733</strain>
    </source>
</reference>
<evidence type="ECO:0000313" key="2">
    <source>
        <dbReference type="EMBL" id="MBB6145292.1"/>
    </source>
</evidence>
<dbReference type="RefSeq" id="WP_050061606.1">
    <property type="nucleotide sequence ID" value="NZ_JACHEK010000006.1"/>
</dbReference>
<dbReference type="PANTHER" id="PTHR43162:SF1">
    <property type="entry name" value="PRESTALK A DIFFERENTIATION PROTEIN A"/>
    <property type="match status" value="1"/>
</dbReference>
<dbReference type="PANTHER" id="PTHR43162">
    <property type="match status" value="1"/>
</dbReference>
<dbReference type="AlphaFoldDB" id="A0A841JV86"/>
<evidence type="ECO:0000313" key="3">
    <source>
        <dbReference type="Proteomes" id="UP000538666"/>
    </source>
</evidence>
<dbReference type="EMBL" id="JACHEK010000006">
    <property type="protein sequence ID" value="MBB6145292.1"/>
    <property type="molecule type" value="Genomic_DNA"/>
</dbReference>
<organism evidence="2 3">
    <name type="scientific">Silvibacterium bohemicum</name>
    <dbReference type="NCBI Taxonomy" id="1577686"/>
    <lineage>
        <taxon>Bacteria</taxon>
        <taxon>Pseudomonadati</taxon>
        <taxon>Acidobacteriota</taxon>
        <taxon>Terriglobia</taxon>
        <taxon>Terriglobales</taxon>
        <taxon>Acidobacteriaceae</taxon>
        <taxon>Silvibacterium</taxon>
    </lineage>
</organism>
<dbReference type="Gene3D" id="3.90.25.10">
    <property type="entry name" value="UDP-galactose 4-epimerase, domain 1"/>
    <property type="match status" value="1"/>
</dbReference>
<dbReference type="Proteomes" id="UP000538666">
    <property type="component" value="Unassembled WGS sequence"/>
</dbReference>
<dbReference type="SUPFAM" id="SSF51735">
    <property type="entry name" value="NAD(P)-binding Rossmann-fold domains"/>
    <property type="match status" value="1"/>
</dbReference>
<dbReference type="Pfam" id="PF05368">
    <property type="entry name" value="NmrA"/>
    <property type="match status" value="1"/>
</dbReference>
<dbReference type="Gene3D" id="3.40.50.720">
    <property type="entry name" value="NAD(P)-binding Rossmann-like Domain"/>
    <property type="match status" value="1"/>
</dbReference>
<dbReference type="InterPro" id="IPR036291">
    <property type="entry name" value="NAD(P)-bd_dom_sf"/>
</dbReference>
<gene>
    <name evidence="2" type="ORF">HNQ77_003250</name>
</gene>
<sequence length="313" mass="34647">MAATKILVTGATGATGSATVKELQQRGYEVRALAHRQDERSERLQQAGAEVVFGDLLDFEAVRSALKGIQRAYFVYPIRPGLVQATAQFAQAAKEVGVDAVVNMSQKSAREDSLSNSALQHWLAERVFDWSGLNVIHIRPTYFAEWLLYMAPMLKQGDTIYGPFTTGRHAPIAGEDQGRVIAGILSNPEPHRGKIYPLYGPVEHTYAEIAEIMGRVLGRTVRYQNVPIEKFAQITAQAAADRPQRNDAASMYAETDRLTSRAGNEYLMQHLGEVAIDHTNGLFAGTNNYVEEIGGRPPLSVEQFLLKHRSFFN</sequence>
<name>A0A841JV86_9BACT</name>